<keyword evidence="2" id="KW-1185">Reference proteome</keyword>
<accession>A0A7N9CD27</accession>
<dbReference type="Ensembl" id="ENSMFAT00000074108.1">
    <property type="protein sequence ID" value="ENSMFAP00000048017.1"/>
    <property type="gene ID" value="ENSMFAG00000052423.1"/>
</dbReference>
<evidence type="ECO:0000313" key="2">
    <source>
        <dbReference type="Proteomes" id="UP000233100"/>
    </source>
</evidence>
<evidence type="ECO:0000313" key="1">
    <source>
        <dbReference type="Ensembl" id="ENSMFAP00000048017.1"/>
    </source>
</evidence>
<sequence>MFKILWFLFKLEGKDRVSLCPPGWSAVVRSQLTASSSSRVHDILLPQPPNKLGVQVPTTTTG</sequence>
<name>A0A7N9CD27_MACFA</name>
<dbReference type="AlphaFoldDB" id="A0A7N9CD27"/>
<organism evidence="1 2">
    <name type="scientific">Macaca fascicularis</name>
    <name type="common">Crab-eating macaque</name>
    <name type="synonym">Cynomolgus monkey</name>
    <dbReference type="NCBI Taxonomy" id="9541"/>
    <lineage>
        <taxon>Eukaryota</taxon>
        <taxon>Metazoa</taxon>
        <taxon>Chordata</taxon>
        <taxon>Craniata</taxon>
        <taxon>Vertebrata</taxon>
        <taxon>Euteleostomi</taxon>
        <taxon>Mammalia</taxon>
        <taxon>Eutheria</taxon>
        <taxon>Euarchontoglires</taxon>
        <taxon>Primates</taxon>
        <taxon>Haplorrhini</taxon>
        <taxon>Catarrhini</taxon>
        <taxon>Cercopithecidae</taxon>
        <taxon>Cercopithecinae</taxon>
        <taxon>Macaca</taxon>
    </lineage>
</organism>
<dbReference type="Proteomes" id="UP000233100">
    <property type="component" value="Chromosome 13"/>
</dbReference>
<reference evidence="1 2" key="1">
    <citation type="submission" date="2013-03" db="EMBL/GenBank/DDBJ databases">
        <authorList>
            <person name="Warren W."/>
            <person name="Wilson R.K."/>
        </authorList>
    </citation>
    <scope>NUCLEOTIDE SEQUENCE</scope>
</reference>
<protein>
    <submittedName>
        <fullName evidence="1">Uncharacterized protein</fullName>
    </submittedName>
</protein>
<proteinExistence type="predicted"/>
<reference evidence="1" key="2">
    <citation type="submission" date="2025-08" db="UniProtKB">
        <authorList>
            <consortium name="Ensembl"/>
        </authorList>
    </citation>
    <scope>IDENTIFICATION</scope>
</reference>
<reference evidence="1" key="3">
    <citation type="submission" date="2025-09" db="UniProtKB">
        <authorList>
            <consortium name="Ensembl"/>
        </authorList>
    </citation>
    <scope>IDENTIFICATION</scope>
</reference>